<evidence type="ECO:0000256" key="2">
    <source>
        <dbReference type="ARBA" id="ARBA00022643"/>
    </source>
</evidence>
<dbReference type="InterPro" id="IPR019921">
    <property type="entry name" value="Lucif-like_OxRdtase_Rv2161c"/>
</dbReference>
<comment type="caution">
    <text evidence="6">The sequence shown here is derived from an EMBL/GenBank/DDBJ whole genome shotgun (WGS) entry which is preliminary data.</text>
</comment>
<dbReference type="InterPro" id="IPR050172">
    <property type="entry name" value="SsuD_RutA_monooxygenase"/>
</dbReference>
<evidence type="ECO:0000313" key="7">
    <source>
        <dbReference type="Proteomes" id="UP000235005"/>
    </source>
</evidence>
<keyword evidence="2" id="KW-0288">FMN</keyword>
<sequence length="293" mass="32601">MMYYPVLRKHFTGRYSMEYWLAWFHETNRGAEVKTIAREAEALGYSGVALSDHVALPRVQQSRHPMLGIPYDPAIPNIEPMTTAATMAAVTETLHFMTYAYVMGMRDPFSVAKQTAALADLSDNRFALGITPGWNTDEIALLGHNPATRGKRFVESLDVMQGLWRQDLFSYDGQCYQFRDVGIAPRPSTPPPIYIGGNSPLAIRRAAKQAGWIGMNHPIEELKPLLNTLHELSAGEANAYVIATEPLSDDYLSSLAALGVKGVVLMPWAVMEPASEPLEEKIRAMTELAQYWL</sequence>
<dbReference type="InterPro" id="IPR036661">
    <property type="entry name" value="Luciferase-like_sf"/>
</dbReference>
<dbReference type="Proteomes" id="UP000235005">
    <property type="component" value="Unassembled WGS sequence"/>
</dbReference>
<dbReference type="PANTHER" id="PTHR42847">
    <property type="entry name" value="ALKANESULFONATE MONOOXYGENASE"/>
    <property type="match status" value="1"/>
</dbReference>
<evidence type="ECO:0000313" key="6">
    <source>
        <dbReference type="EMBL" id="PLW69705.1"/>
    </source>
</evidence>
<organism evidence="6 7">
    <name type="scientific">Pseudohalioglobus lutimaris</name>
    <dbReference type="NCBI Taxonomy" id="1737061"/>
    <lineage>
        <taxon>Bacteria</taxon>
        <taxon>Pseudomonadati</taxon>
        <taxon>Pseudomonadota</taxon>
        <taxon>Gammaproteobacteria</taxon>
        <taxon>Cellvibrionales</taxon>
        <taxon>Halieaceae</taxon>
        <taxon>Pseudohalioglobus</taxon>
    </lineage>
</organism>
<keyword evidence="4" id="KW-0503">Monooxygenase</keyword>
<proteinExistence type="predicted"/>
<feature type="domain" description="Luciferase-like" evidence="5">
    <location>
        <begin position="29"/>
        <end position="232"/>
    </location>
</feature>
<reference evidence="6 7" key="1">
    <citation type="submission" date="2018-01" db="EMBL/GenBank/DDBJ databases">
        <title>The draft genome sequence of Halioglobus lutimaris HF004.</title>
        <authorList>
            <person name="Du Z.-J."/>
            <person name="Shi M.-J."/>
        </authorList>
    </citation>
    <scope>NUCLEOTIDE SEQUENCE [LARGE SCALE GENOMIC DNA]</scope>
    <source>
        <strain evidence="6 7">HF004</strain>
    </source>
</reference>
<keyword evidence="7" id="KW-1185">Reference proteome</keyword>
<accession>A0A2N5X5D8</accession>
<dbReference type="Gene3D" id="3.20.20.30">
    <property type="entry name" value="Luciferase-like domain"/>
    <property type="match status" value="1"/>
</dbReference>
<dbReference type="NCBIfam" id="TIGR03619">
    <property type="entry name" value="F420_Rv2161c"/>
    <property type="match status" value="1"/>
</dbReference>
<dbReference type="AlphaFoldDB" id="A0A2N5X5D8"/>
<dbReference type="SUPFAM" id="SSF51679">
    <property type="entry name" value="Bacterial luciferase-like"/>
    <property type="match status" value="1"/>
</dbReference>
<name>A0A2N5X5D8_9GAMM</name>
<dbReference type="Pfam" id="PF00296">
    <property type="entry name" value="Bac_luciferase"/>
    <property type="match status" value="1"/>
</dbReference>
<dbReference type="EMBL" id="PKUS01000005">
    <property type="protein sequence ID" value="PLW69705.1"/>
    <property type="molecule type" value="Genomic_DNA"/>
</dbReference>
<keyword evidence="1" id="KW-0285">Flavoprotein</keyword>
<keyword evidence="3" id="KW-0560">Oxidoreductase</keyword>
<dbReference type="InterPro" id="IPR011251">
    <property type="entry name" value="Luciferase-like_dom"/>
</dbReference>
<evidence type="ECO:0000256" key="1">
    <source>
        <dbReference type="ARBA" id="ARBA00022630"/>
    </source>
</evidence>
<dbReference type="OrthoDB" id="7054686at2"/>
<dbReference type="GO" id="GO:0008726">
    <property type="term" value="F:alkanesulfonate monooxygenase activity"/>
    <property type="evidence" value="ECO:0007669"/>
    <property type="project" value="TreeGrafter"/>
</dbReference>
<evidence type="ECO:0000256" key="4">
    <source>
        <dbReference type="ARBA" id="ARBA00023033"/>
    </source>
</evidence>
<protein>
    <recommendedName>
        <fullName evidence="5">Luciferase-like domain-containing protein</fullName>
    </recommendedName>
</protein>
<evidence type="ECO:0000256" key="3">
    <source>
        <dbReference type="ARBA" id="ARBA00023002"/>
    </source>
</evidence>
<evidence type="ECO:0000259" key="5">
    <source>
        <dbReference type="Pfam" id="PF00296"/>
    </source>
</evidence>
<dbReference type="PANTHER" id="PTHR42847:SF4">
    <property type="entry name" value="ALKANESULFONATE MONOOXYGENASE-RELATED"/>
    <property type="match status" value="1"/>
</dbReference>
<gene>
    <name evidence="6" type="ORF">C0039_06770</name>
</gene>
<dbReference type="GO" id="GO:0046306">
    <property type="term" value="P:alkanesulfonate catabolic process"/>
    <property type="evidence" value="ECO:0007669"/>
    <property type="project" value="TreeGrafter"/>
</dbReference>